<sequence length="108" mass="12376">MASTKDDIGNNHYIENAVQIILIRMRHIKTPLRNISLAQKFRFDEFSAMLLKIEVYLDAKPLSGDSADVISLTAKRWAYAIHDSVRYVKETGSLCRMNVVKHYYSAAK</sequence>
<organism evidence="1 2">
    <name type="scientific">Glossina palpalis gambiensis</name>
    <dbReference type="NCBI Taxonomy" id="67801"/>
    <lineage>
        <taxon>Eukaryota</taxon>
        <taxon>Metazoa</taxon>
        <taxon>Ecdysozoa</taxon>
        <taxon>Arthropoda</taxon>
        <taxon>Hexapoda</taxon>
        <taxon>Insecta</taxon>
        <taxon>Pterygota</taxon>
        <taxon>Neoptera</taxon>
        <taxon>Endopterygota</taxon>
        <taxon>Diptera</taxon>
        <taxon>Brachycera</taxon>
        <taxon>Muscomorpha</taxon>
        <taxon>Hippoboscoidea</taxon>
        <taxon>Glossinidae</taxon>
        <taxon>Glossina</taxon>
    </lineage>
</organism>
<evidence type="ECO:0000313" key="1">
    <source>
        <dbReference type="EnsemblMetazoa" id="GPPI027995-PA"/>
    </source>
</evidence>
<reference evidence="1" key="2">
    <citation type="submission" date="2020-05" db="UniProtKB">
        <authorList>
            <consortium name="EnsemblMetazoa"/>
        </authorList>
    </citation>
    <scope>IDENTIFICATION</scope>
    <source>
        <strain evidence="1">IAEA</strain>
    </source>
</reference>
<dbReference type="EMBL" id="JXJN01013264">
    <property type="status" value="NOT_ANNOTATED_CDS"/>
    <property type="molecule type" value="Genomic_DNA"/>
</dbReference>
<proteinExistence type="predicted"/>
<protein>
    <submittedName>
        <fullName evidence="1">Uncharacterized protein</fullName>
    </submittedName>
</protein>
<dbReference type="EnsemblMetazoa" id="GPPI027995-RA">
    <property type="protein sequence ID" value="GPPI027995-PA"/>
    <property type="gene ID" value="GPPI027995"/>
</dbReference>
<name>A0A1B0BF21_9MUSC</name>
<reference evidence="2" key="1">
    <citation type="submission" date="2015-01" db="EMBL/GenBank/DDBJ databases">
        <authorList>
            <person name="Aksoy S."/>
            <person name="Warren W."/>
            <person name="Wilson R.K."/>
        </authorList>
    </citation>
    <scope>NUCLEOTIDE SEQUENCE [LARGE SCALE GENOMIC DNA]</scope>
    <source>
        <strain evidence="2">IAEA</strain>
    </source>
</reference>
<dbReference type="AlphaFoldDB" id="A0A1B0BF21"/>
<evidence type="ECO:0000313" key="2">
    <source>
        <dbReference type="Proteomes" id="UP000092460"/>
    </source>
</evidence>
<dbReference type="VEuPathDB" id="VectorBase:GPPI027995"/>
<dbReference type="Proteomes" id="UP000092460">
    <property type="component" value="Unassembled WGS sequence"/>
</dbReference>
<accession>A0A1B0BF21</accession>
<keyword evidence="2" id="KW-1185">Reference proteome</keyword>